<dbReference type="KEGG" id="tad:TRIADDRAFT_51899"/>
<dbReference type="InterPro" id="IPR000998">
    <property type="entry name" value="MAM_dom"/>
</dbReference>
<reference evidence="2 3" key="1">
    <citation type="journal article" date="2008" name="Nature">
        <title>The Trichoplax genome and the nature of placozoans.</title>
        <authorList>
            <person name="Srivastava M."/>
            <person name="Begovic E."/>
            <person name="Chapman J."/>
            <person name="Putnam N.H."/>
            <person name="Hellsten U."/>
            <person name="Kawashima T."/>
            <person name="Kuo A."/>
            <person name="Mitros T."/>
            <person name="Salamov A."/>
            <person name="Carpenter M.L."/>
            <person name="Signorovitch A.Y."/>
            <person name="Moreno M.A."/>
            <person name="Kamm K."/>
            <person name="Grimwood J."/>
            <person name="Schmutz J."/>
            <person name="Shapiro H."/>
            <person name="Grigoriev I.V."/>
            <person name="Buss L.W."/>
            <person name="Schierwater B."/>
            <person name="Dellaporta S.L."/>
            <person name="Rokhsar D.S."/>
        </authorList>
    </citation>
    <scope>NUCLEOTIDE SEQUENCE [LARGE SCALE GENOMIC DNA]</scope>
    <source>
        <strain evidence="2 3">Grell-BS-1999</strain>
    </source>
</reference>
<dbReference type="InParanoid" id="B3RL70"/>
<evidence type="ECO:0000313" key="3">
    <source>
        <dbReference type="Proteomes" id="UP000009022"/>
    </source>
</evidence>
<dbReference type="InterPro" id="IPR013320">
    <property type="entry name" value="ConA-like_dom_sf"/>
</dbReference>
<dbReference type="GeneID" id="6749914"/>
<proteinExistence type="predicted"/>
<gene>
    <name evidence="2" type="ORF">TRIADDRAFT_51899</name>
</gene>
<keyword evidence="3" id="KW-1185">Reference proteome</keyword>
<dbReference type="GO" id="GO:0016020">
    <property type="term" value="C:membrane"/>
    <property type="evidence" value="ECO:0007669"/>
    <property type="project" value="InterPro"/>
</dbReference>
<name>B3RL70_TRIAD</name>
<dbReference type="CTD" id="6749914"/>
<dbReference type="PhylomeDB" id="B3RL70"/>
<dbReference type="EMBL" id="DS985241">
    <property type="protein sequence ID" value="EDV29498.1"/>
    <property type="molecule type" value="Genomic_DNA"/>
</dbReference>
<dbReference type="PROSITE" id="PS50060">
    <property type="entry name" value="MAM_2"/>
    <property type="match status" value="1"/>
</dbReference>
<dbReference type="Pfam" id="PF00629">
    <property type="entry name" value="MAM"/>
    <property type="match status" value="1"/>
</dbReference>
<organism evidence="2 3">
    <name type="scientific">Trichoplax adhaerens</name>
    <name type="common">Trichoplax reptans</name>
    <dbReference type="NCBI Taxonomy" id="10228"/>
    <lineage>
        <taxon>Eukaryota</taxon>
        <taxon>Metazoa</taxon>
        <taxon>Placozoa</taxon>
        <taxon>Uniplacotomia</taxon>
        <taxon>Trichoplacea</taxon>
        <taxon>Trichoplacidae</taxon>
        <taxon>Trichoplax</taxon>
    </lineage>
</organism>
<evidence type="ECO:0000313" key="2">
    <source>
        <dbReference type="EMBL" id="EDV29498.1"/>
    </source>
</evidence>
<dbReference type="RefSeq" id="XP_002108700.1">
    <property type="nucleotide sequence ID" value="XM_002108664.1"/>
</dbReference>
<accession>B3RL70</accession>
<dbReference type="SUPFAM" id="SSF49899">
    <property type="entry name" value="Concanavalin A-like lectins/glucanases"/>
    <property type="match status" value="1"/>
</dbReference>
<dbReference type="HOGENOM" id="CLU_1404112_0_0_1"/>
<dbReference type="Gene3D" id="2.60.120.200">
    <property type="match status" value="1"/>
</dbReference>
<dbReference type="Proteomes" id="UP000009022">
    <property type="component" value="Unassembled WGS sequence"/>
</dbReference>
<evidence type="ECO:0000259" key="1">
    <source>
        <dbReference type="PROSITE" id="PS50060"/>
    </source>
</evidence>
<dbReference type="AlphaFoldDB" id="B3RL70"/>
<feature type="domain" description="MAM" evidence="1">
    <location>
        <begin position="123"/>
        <end position="194"/>
    </location>
</feature>
<sequence length="194" mass="22174">MINYDEKVDRPSLHGFSFSCPDTVRNSQHQRCQNHGNQVLLCDTLDAALRKKNEWTGFNQIILKDTTLDCHDCKLQRIVEWKNQPSHSLIGRCRLSENQLLNLQLLRKSDLRCRKIDSGTIAAACDFRSNFCKFSQEKSSDDLDWARVSGTKHDGTTGHYAYLASSQSLSNHFAQLLSPVVELPNNVQEFRVSF</sequence>
<protein>
    <recommendedName>
        <fullName evidence="1">MAM domain-containing protein</fullName>
    </recommendedName>
</protein>